<gene>
    <name evidence="1" type="ORF">B0T26DRAFT_206966</name>
</gene>
<evidence type="ECO:0000313" key="2">
    <source>
        <dbReference type="Proteomes" id="UP001172101"/>
    </source>
</evidence>
<accession>A0AA40AUE5</accession>
<dbReference type="AlphaFoldDB" id="A0AA40AUE5"/>
<name>A0AA40AUE5_9PEZI</name>
<dbReference type="EMBL" id="JAUIRO010000003">
    <property type="protein sequence ID" value="KAK0722192.1"/>
    <property type="molecule type" value="Genomic_DNA"/>
</dbReference>
<protein>
    <submittedName>
        <fullName evidence="1">Uncharacterized protein</fullName>
    </submittedName>
</protein>
<keyword evidence="2" id="KW-1185">Reference proteome</keyword>
<proteinExistence type="predicted"/>
<evidence type="ECO:0000313" key="1">
    <source>
        <dbReference type="EMBL" id="KAK0722192.1"/>
    </source>
</evidence>
<dbReference type="Proteomes" id="UP001172101">
    <property type="component" value="Unassembled WGS sequence"/>
</dbReference>
<dbReference type="RefSeq" id="XP_060298116.1">
    <property type="nucleotide sequence ID" value="XM_060433776.1"/>
</dbReference>
<sequence>MATWMDRKVGIYEPTFVSVLGLLRKVRWNGDRFQGRSVRYRSRKPTRQRRDGRKMGQELWRGEHATLGGHQTRPSNAILVAGVCSGNR</sequence>
<comment type="caution">
    <text evidence="1">The sequence shown here is derived from an EMBL/GenBank/DDBJ whole genome shotgun (WGS) entry which is preliminary data.</text>
</comment>
<dbReference type="GeneID" id="85317046"/>
<organism evidence="1 2">
    <name type="scientific">Lasiosphaeria miniovina</name>
    <dbReference type="NCBI Taxonomy" id="1954250"/>
    <lineage>
        <taxon>Eukaryota</taxon>
        <taxon>Fungi</taxon>
        <taxon>Dikarya</taxon>
        <taxon>Ascomycota</taxon>
        <taxon>Pezizomycotina</taxon>
        <taxon>Sordariomycetes</taxon>
        <taxon>Sordariomycetidae</taxon>
        <taxon>Sordariales</taxon>
        <taxon>Lasiosphaeriaceae</taxon>
        <taxon>Lasiosphaeria</taxon>
    </lineage>
</organism>
<reference evidence="1" key="1">
    <citation type="submission" date="2023-06" db="EMBL/GenBank/DDBJ databases">
        <title>Genome-scale phylogeny and comparative genomics of the fungal order Sordariales.</title>
        <authorList>
            <consortium name="Lawrence Berkeley National Laboratory"/>
            <person name="Hensen N."/>
            <person name="Bonometti L."/>
            <person name="Westerberg I."/>
            <person name="Brannstrom I.O."/>
            <person name="Guillou S."/>
            <person name="Cros-Aarteil S."/>
            <person name="Calhoun S."/>
            <person name="Haridas S."/>
            <person name="Kuo A."/>
            <person name="Mondo S."/>
            <person name="Pangilinan J."/>
            <person name="Riley R."/>
            <person name="LaButti K."/>
            <person name="Andreopoulos B."/>
            <person name="Lipzen A."/>
            <person name="Chen C."/>
            <person name="Yanf M."/>
            <person name="Daum C."/>
            <person name="Ng V."/>
            <person name="Clum A."/>
            <person name="Steindorff A."/>
            <person name="Ohm R."/>
            <person name="Martin F."/>
            <person name="Silar P."/>
            <person name="Natvig D."/>
            <person name="Lalanne C."/>
            <person name="Gautier V."/>
            <person name="Ament-velasquez S.L."/>
            <person name="Kruys A."/>
            <person name="Hutchinson M.I."/>
            <person name="Powell A.J."/>
            <person name="Barry K."/>
            <person name="Miller A.N."/>
            <person name="Grigoriev I.V."/>
            <person name="Debuchy R."/>
            <person name="Gladieux P."/>
            <person name="Thoren M.H."/>
            <person name="Johannesson H."/>
        </authorList>
    </citation>
    <scope>NUCLEOTIDE SEQUENCE</scope>
    <source>
        <strain evidence="1">SMH2392-1A</strain>
    </source>
</reference>